<proteinExistence type="inferred from homology"/>
<accession>A0A1L3KHR1</accession>
<evidence type="ECO:0008006" key="4">
    <source>
        <dbReference type="Google" id="ProtNLM"/>
    </source>
</evidence>
<keyword evidence="1" id="KW-1160">Virus entry into host cell</keyword>
<evidence type="ECO:0000256" key="1">
    <source>
        <dbReference type="ARBA" id="ARBA00023104"/>
    </source>
</evidence>
<protein>
    <recommendedName>
        <fullName evidence="4">Maturation protein</fullName>
    </recommendedName>
</protein>
<keyword evidence="1" id="KW-0946">Virion</keyword>
<comment type="similarity">
    <text evidence="2">Belongs to the Leviviricetes maturation protein family.</text>
</comment>
<dbReference type="InterPro" id="IPR005563">
    <property type="entry name" value="A_protein"/>
</dbReference>
<dbReference type="Pfam" id="PF03863">
    <property type="entry name" value="Phage_mat-A"/>
    <property type="match status" value="1"/>
</dbReference>
<reference evidence="3" key="1">
    <citation type="journal article" date="2016" name="Nature">
        <title>Redefining the invertebrate RNA virosphere.</title>
        <authorList>
            <person name="Shi M."/>
            <person name="Lin X.D."/>
            <person name="Tian J.H."/>
            <person name="Chen L.J."/>
            <person name="Chen X."/>
            <person name="Li C.X."/>
            <person name="Qin X.C."/>
            <person name="Li J."/>
            <person name="Cao J.P."/>
            <person name="Eden J.S."/>
            <person name="Buchmann J."/>
            <person name="Wang W."/>
            <person name="Xu J."/>
            <person name="Holmes E.C."/>
            <person name="Zhang Y.Z."/>
        </authorList>
    </citation>
    <scope>NUCLEOTIDE SEQUENCE</scope>
    <source>
        <strain evidence="3">BHBJDX37870</strain>
    </source>
</reference>
<organism evidence="3">
    <name type="scientific">Beihai levi-like virus 34</name>
    <dbReference type="NCBI Taxonomy" id="1922420"/>
    <lineage>
        <taxon>Viruses</taxon>
        <taxon>Riboviria</taxon>
    </lineage>
</organism>
<keyword evidence="1" id="KW-1175">Viral attachment to host cell pilus</keyword>
<evidence type="ECO:0000313" key="3">
    <source>
        <dbReference type="EMBL" id="APG76987.1"/>
    </source>
</evidence>
<keyword evidence="1" id="KW-0945">Host-virus interaction</keyword>
<name>A0A1L3KHR1_9VIRU</name>
<keyword evidence="1" id="KW-1161">Viral attachment to host cell</keyword>
<dbReference type="EMBL" id="KX883466">
    <property type="protein sequence ID" value="APG76987.1"/>
    <property type="molecule type" value="Genomic_RNA"/>
</dbReference>
<dbReference type="GO" id="GO:0039666">
    <property type="term" value="P:virion attachment to host cell pilus"/>
    <property type="evidence" value="ECO:0007669"/>
    <property type="project" value="UniProtKB-KW"/>
</dbReference>
<evidence type="ECO:0000256" key="2">
    <source>
        <dbReference type="ARBA" id="ARBA00035110"/>
    </source>
</evidence>
<sequence length="376" mass="42878">MPSRKEQILRDYVRTTKSFNGSISTSNVKLKVFEEDSTWQNSMRDAKGRLVLGPNNCRMLVKKYTPGSSRFDTTNRYKQSSYTKSWFNYEPPPVFGPSGPEKTELYDLAHAGLYNKLHDIDTNFAQIIAERRQTFSLIAKTATRLARAYSSLRRGKNPFKGYRLSDRKSAANIWLEYTYAWTPLLSDIHGLMELHKIEPKPFHMSVYKTLDGTKVRSIPANGTTGRRTITENFSYRVTLAGSVVIGDPGVDFLSRLGLTNPSLLAWELLPYSFVVDWFLPIGDWLKWHQGLHYCSLVNTSVTEVNAARFLCDTEQLTGINPFTKMMWVSSGSSCTAEVKNRYRRKTPIPAPNISLRFPDSWQQGVSAIALLQQRFK</sequence>